<dbReference type="Proteomes" id="UP001145087">
    <property type="component" value="Unassembled WGS sequence"/>
</dbReference>
<organism evidence="1 2">
    <name type="scientific">Draconibacterium aestuarii</name>
    <dbReference type="NCBI Taxonomy" id="2998507"/>
    <lineage>
        <taxon>Bacteria</taxon>
        <taxon>Pseudomonadati</taxon>
        <taxon>Bacteroidota</taxon>
        <taxon>Bacteroidia</taxon>
        <taxon>Marinilabiliales</taxon>
        <taxon>Prolixibacteraceae</taxon>
        <taxon>Draconibacterium</taxon>
    </lineage>
</organism>
<keyword evidence="2" id="KW-1185">Reference proteome</keyword>
<evidence type="ECO:0000313" key="1">
    <source>
        <dbReference type="EMBL" id="MCY1719584.1"/>
    </source>
</evidence>
<proteinExistence type="predicted"/>
<name>A0A9X3F2Y0_9BACT</name>
<gene>
    <name evidence="1" type="ORF">OU798_04485</name>
</gene>
<sequence>MVREWSANELFKGGIIMGGNDKKNTAPSSGNGINFQFKDRNNLINYLREQVEKGTGKSFLELKVEFSEDKLFFVALQHVSTTKKAISEAMGIPIEAACRYKRSLQKNGLLVESTDEVRCPITKHSAHLLSTNPKEFESLKKLRFKQLNLF</sequence>
<accession>A0A9X3F2Y0</accession>
<protein>
    <submittedName>
        <fullName evidence="1">Uncharacterized protein</fullName>
    </submittedName>
</protein>
<dbReference type="AlphaFoldDB" id="A0A9X3F2Y0"/>
<dbReference type="EMBL" id="JAPOHD010000008">
    <property type="protein sequence ID" value="MCY1719584.1"/>
    <property type="molecule type" value="Genomic_DNA"/>
</dbReference>
<evidence type="ECO:0000313" key="2">
    <source>
        <dbReference type="Proteomes" id="UP001145087"/>
    </source>
</evidence>
<dbReference type="RefSeq" id="WP_343331922.1">
    <property type="nucleotide sequence ID" value="NZ_JAPOHD010000008.1"/>
</dbReference>
<comment type="caution">
    <text evidence="1">The sequence shown here is derived from an EMBL/GenBank/DDBJ whole genome shotgun (WGS) entry which is preliminary data.</text>
</comment>
<reference evidence="1" key="1">
    <citation type="submission" date="2022-11" db="EMBL/GenBank/DDBJ databases">
        <title>Marilongibacter aestuarii gen. nov., sp. nov., isolated from tidal flat sediment.</title>
        <authorList>
            <person name="Jiayan W."/>
        </authorList>
    </citation>
    <scope>NUCLEOTIDE SEQUENCE</scope>
    <source>
        <strain evidence="1">Z1-6</strain>
    </source>
</reference>